<keyword evidence="1" id="KW-0732">Signal</keyword>
<feature type="chain" id="PRO_5047535406" evidence="1">
    <location>
        <begin position="26"/>
        <end position="248"/>
    </location>
</feature>
<dbReference type="InterPro" id="IPR004564">
    <property type="entry name" value="OM_lipoprot_carrier_LolA-like"/>
</dbReference>
<dbReference type="Proteomes" id="UP001387215">
    <property type="component" value="Unassembled WGS sequence"/>
</dbReference>
<evidence type="ECO:0000256" key="1">
    <source>
        <dbReference type="SAM" id="SignalP"/>
    </source>
</evidence>
<organism evidence="2 3">
    <name type="scientific">Lysobacter firmicutimachus</name>
    <dbReference type="NCBI Taxonomy" id="1792846"/>
    <lineage>
        <taxon>Bacteria</taxon>
        <taxon>Pseudomonadati</taxon>
        <taxon>Pseudomonadota</taxon>
        <taxon>Gammaproteobacteria</taxon>
        <taxon>Lysobacterales</taxon>
        <taxon>Lysobacteraceae</taxon>
        <taxon>Lysobacter</taxon>
    </lineage>
</organism>
<keyword evidence="3" id="KW-1185">Reference proteome</keyword>
<accession>A0ABU8CYT5</accession>
<gene>
    <name evidence="2" type="ORF">V2J18_01220</name>
</gene>
<dbReference type="EMBL" id="JBANDL010000002">
    <property type="protein sequence ID" value="MEI2453291.1"/>
    <property type="molecule type" value="Genomic_DNA"/>
</dbReference>
<evidence type="ECO:0000313" key="3">
    <source>
        <dbReference type="Proteomes" id="UP001387215"/>
    </source>
</evidence>
<comment type="caution">
    <text evidence="2">The sequence shown here is derived from an EMBL/GenBank/DDBJ whole genome shotgun (WGS) entry which is preliminary data.</text>
</comment>
<sequence>MPMTIKPCLWTLTLTLLCGAASLHAAPVTEPAAAQSAPAGAATAVPGEAAAADPAWILPRLAQPVPARTDFVEVRGSALLKAPLRLSGEYRRPDAATLVREVRAPYAETTTIRAGAKPGQGEVSIVRPNKPAKRFSLARAPELVALQASFGALLGGDRALLEQHYRLAAEGTRRQWAISLTPKDAGLAARVREIVLLGRDDELRCIETRPARGSEQQRTLLASAARAAANVADASQLAALCRGHGAAR</sequence>
<feature type="signal peptide" evidence="1">
    <location>
        <begin position="1"/>
        <end position="25"/>
    </location>
</feature>
<protein>
    <submittedName>
        <fullName evidence="2">LolA-related protein</fullName>
    </submittedName>
</protein>
<dbReference type="Pfam" id="PF19574">
    <property type="entry name" value="LolA_3"/>
    <property type="match status" value="1"/>
</dbReference>
<reference evidence="2 3" key="1">
    <citation type="submission" date="2024-02" db="EMBL/GenBank/DDBJ databases">
        <title>Lysobacter Genome Sequencing and Mining.</title>
        <authorList>
            <person name="Bierman J."/>
            <person name="Walker M.C."/>
        </authorList>
    </citation>
    <scope>NUCLEOTIDE SEQUENCE [LARGE SCALE GENOMIC DNA]</scope>
    <source>
        <strain evidence="2 3">PB6250</strain>
    </source>
</reference>
<dbReference type="RefSeq" id="WP_336130659.1">
    <property type="nucleotide sequence ID" value="NZ_JBANDL010000002.1"/>
</dbReference>
<proteinExistence type="predicted"/>
<name>A0ABU8CYT5_9GAMM</name>
<evidence type="ECO:0000313" key="2">
    <source>
        <dbReference type="EMBL" id="MEI2453291.1"/>
    </source>
</evidence>